<accession>A0A8J8NIX5</accession>
<dbReference type="AlphaFoldDB" id="A0A8J8NIX5"/>
<comment type="caution">
    <text evidence="2">The sequence shown here is derived from an EMBL/GenBank/DDBJ whole genome shotgun (WGS) entry which is preliminary data.</text>
</comment>
<gene>
    <name evidence="2" type="ORF">FGO68_gene8028</name>
</gene>
<name>A0A8J8NIX5_HALGN</name>
<sequence length="94" mass="10899">MTKMPLSFWPMILPLRSSFASGLNTTSLNSAQKLNLYSPLTLHNNFILDYNALNDHAQPAELIHKHFEQVPLLEFLFHCFVKVSQFPWLQDQLV</sequence>
<feature type="signal peptide" evidence="1">
    <location>
        <begin position="1"/>
        <end position="22"/>
    </location>
</feature>
<evidence type="ECO:0000313" key="3">
    <source>
        <dbReference type="Proteomes" id="UP000785679"/>
    </source>
</evidence>
<keyword evidence="1" id="KW-0732">Signal</keyword>
<evidence type="ECO:0000313" key="2">
    <source>
        <dbReference type="EMBL" id="TNV75878.1"/>
    </source>
</evidence>
<evidence type="ECO:0000256" key="1">
    <source>
        <dbReference type="SAM" id="SignalP"/>
    </source>
</evidence>
<dbReference type="Proteomes" id="UP000785679">
    <property type="component" value="Unassembled WGS sequence"/>
</dbReference>
<dbReference type="EMBL" id="RRYP01014634">
    <property type="protein sequence ID" value="TNV75878.1"/>
    <property type="molecule type" value="Genomic_DNA"/>
</dbReference>
<feature type="chain" id="PRO_5035218469" evidence="1">
    <location>
        <begin position="23"/>
        <end position="94"/>
    </location>
</feature>
<reference evidence="2" key="1">
    <citation type="submission" date="2019-06" db="EMBL/GenBank/DDBJ databases">
        <authorList>
            <person name="Zheng W."/>
        </authorList>
    </citation>
    <scope>NUCLEOTIDE SEQUENCE</scope>
    <source>
        <strain evidence="2">QDHG01</strain>
    </source>
</reference>
<protein>
    <submittedName>
        <fullName evidence="2">Uncharacterized protein</fullName>
    </submittedName>
</protein>
<keyword evidence="3" id="KW-1185">Reference proteome</keyword>
<proteinExistence type="predicted"/>
<organism evidence="2 3">
    <name type="scientific">Halteria grandinella</name>
    <dbReference type="NCBI Taxonomy" id="5974"/>
    <lineage>
        <taxon>Eukaryota</taxon>
        <taxon>Sar</taxon>
        <taxon>Alveolata</taxon>
        <taxon>Ciliophora</taxon>
        <taxon>Intramacronucleata</taxon>
        <taxon>Spirotrichea</taxon>
        <taxon>Stichotrichia</taxon>
        <taxon>Sporadotrichida</taxon>
        <taxon>Halteriidae</taxon>
        <taxon>Halteria</taxon>
    </lineage>
</organism>